<dbReference type="Proteomes" id="UP001278766">
    <property type="component" value="Unassembled WGS sequence"/>
</dbReference>
<dbReference type="InterPro" id="IPR032675">
    <property type="entry name" value="LRR_dom_sf"/>
</dbReference>
<comment type="caution">
    <text evidence="1">The sequence shown here is derived from an EMBL/GenBank/DDBJ whole genome shotgun (WGS) entry which is preliminary data.</text>
</comment>
<accession>A0AAE0H8P2</accession>
<organism evidence="1 2">
    <name type="scientific">Chaetomium fimeti</name>
    <dbReference type="NCBI Taxonomy" id="1854472"/>
    <lineage>
        <taxon>Eukaryota</taxon>
        <taxon>Fungi</taxon>
        <taxon>Dikarya</taxon>
        <taxon>Ascomycota</taxon>
        <taxon>Pezizomycotina</taxon>
        <taxon>Sordariomycetes</taxon>
        <taxon>Sordariomycetidae</taxon>
        <taxon>Sordariales</taxon>
        <taxon>Chaetomiaceae</taxon>
        <taxon>Chaetomium</taxon>
    </lineage>
</organism>
<dbReference type="SUPFAM" id="SSF52047">
    <property type="entry name" value="RNI-like"/>
    <property type="match status" value="1"/>
</dbReference>
<dbReference type="AlphaFoldDB" id="A0AAE0H8P2"/>
<evidence type="ECO:0000313" key="1">
    <source>
        <dbReference type="EMBL" id="KAK3292027.1"/>
    </source>
</evidence>
<proteinExistence type="predicted"/>
<dbReference type="GeneID" id="87837852"/>
<reference evidence="1" key="1">
    <citation type="journal article" date="2023" name="Mol. Phylogenet. Evol.">
        <title>Genome-scale phylogeny and comparative genomics of the fungal order Sordariales.</title>
        <authorList>
            <person name="Hensen N."/>
            <person name="Bonometti L."/>
            <person name="Westerberg I."/>
            <person name="Brannstrom I.O."/>
            <person name="Guillou S."/>
            <person name="Cros-Aarteil S."/>
            <person name="Calhoun S."/>
            <person name="Haridas S."/>
            <person name="Kuo A."/>
            <person name="Mondo S."/>
            <person name="Pangilinan J."/>
            <person name="Riley R."/>
            <person name="LaButti K."/>
            <person name="Andreopoulos B."/>
            <person name="Lipzen A."/>
            <person name="Chen C."/>
            <person name="Yan M."/>
            <person name="Daum C."/>
            <person name="Ng V."/>
            <person name="Clum A."/>
            <person name="Steindorff A."/>
            <person name="Ohm R.A."/>
            <person name="Martin F."/>
            <person name="Silar P."/>
            <person name="Natvig D.O."/>
            <person name="Lalanne C."/>
            <person name="Gautier V."/>
            <person name="Ament-Velasquez S.L."/>
            <person name="Kruys A."/>
            <person name="Hutchinson M.I."/>
            <person name="Powell A.J."/>
            <person name="Barry K."/>
            <person name="Miller A.N."/>
            <person name="Grigoriev I.V."/>
            <person name="Debuchy R."/>
            <person name="Gladieux P."/>
            <person name="Hiltunen Thoren M."/>
            <person name="Johannesson H."/>
        </authorList>
    </citation>
    <scope>NUCLEOTIDE SEQUENCE</scope>
    <source>
        <strain evidence="1">CBS 168.71</strain>
    </source>
</reference>
<sequence>MYHDVSAFLPRSVSNKGDRFGKQPKKARLPLLLPTVMQGAPVVSDSRLLRLPPELLGDIVDLIADDHATLAALALVNSDCRQLARSCQFAEVCFDYGWKSSQILLLLLAETVVRHGGKAPNGCHALRPPFVGPCIRSVTVHPRPEYVAQWQPDLRASCLGESSDLSEEQRDEIRKKVLGRYMTTFRDPVLGVLEEAIPNLETLSWCDPMCLDDVSLGIITSLPIRHLKMSRAPIGESVPLEQPLAPAALPLESLLFGAHTCIDDVHRGRADGANFWKCCPSVGETFISFGPEHMEFPRLRQLSLSSVYADFDSMAWSSLLSAPLRHLALPAPVNKNAHQTLSTCRPFCGLETLVVPLLGPEGSAGAQAIIDFVSRHPHLCRLSVGFGVPKLLDSYLLPRLSDGRWSNLTSLSLAWCQTGPLKEGAADIVTIPAKSLAAIGTITSLEQLHLSAGIPAGWRHQWLVDHDVVRSNLGGLTRLKKLALSRDTYLVPGGLPRSRLEAYYEDRFPTLSDLDGAAEWHEDASRDTAFKIWEHAHRKRMVEEANKYAILFQGLEWILCGQWPMDIRKEQTSGAIKRFAVPLGEERDSCSTFLRRIFAMGDDDEF</sequence>
<protein>
    <recommendedName>
        <fullName evidence="3">F-box domain-containing protein</fullName>
    </recommendedName>
</protein>
<dbReference type="RefSeq" id="XP_062655541.1">
    <property type="nucleotide sequence ID" value="XM_062800904.1"/>
</dbReference>
<dbReference type="Gene3D" id="3.80.10.10">
    <property type="entry name" value="Ribonuclease Inhibitor"/>
    <property type="match status" value="1"/>
</dbReference>
<reference evidence="1" key="2">
    <citation type="submission" date="2023-06" db="EMBL/GenBank/DDBJ databases">
        <authorList>
            <consortium name="Lawrence Berkeley National Laboratory"/>
            <person name="Haridas S."/>
            <person name="Hensen N."/>
            <person name="Bonometti L."/>
            <person name="Westerberg I."/>
            <person name="Brannstrom I.O."/>
            <person name="Guillou S."/>
            <person name="Cros-Aarteil S."/>
            <person name="Calhoun S."/>
            <person name="Kuo A."/>
            <person name="Mondo S."/>
            <person name="Pangilinan J."/>
            <person name="Riley R."/>
            <person name="Labutti K."/>
            <person name="Andreopoulos B."/>
            <person name="Lipzen A."/>
            <person name="Chen C."/>
            <person name="Yanf M."/>
            <person name="Daum C."/>
            <person name="Ng V."/>
            <person name="Clum A."/>
            <person name="Steindorff A."/>
            <person name="Ohm R."/>
            <person name="Martin F."/>
            <person name="Silar P."/>
            <person name="Natvig D."/>
            <person name="Lalanne C."/>
            <person name="Gautier V."/>
            <person name="Ament-Velasquez S.L."/>
            <person name="Kruys A."/>
            <person name="Hutchinson M.I."/>
            <person name="Powell A.J."/>
            <person name="Barry K."/>
            <person name="Miller A.N."/>
            <person name="Grigoriev I.V."/>
            <person name="Debuchy R."/>
            <person name="Gladieux P."/>
            <person name="Thoren M.H."/>
            <person name="Johannesson H."/>
        </authorList>
    </citation>
    <scope>NUCLEOTIDE SEQUENCE</scope>
    <source>
        <strain evidence="1">CBS 168.71</strain>
    </source>
</reference>
<dbReference type="EMBL" id="JAUEPN010000008">
    <property type="protein sequence ID" value="KAK3292027.1"/>
    <property type="molecule type" value="Genomic_DNA"/>
</dbReference>
<keyword evidence="2" id="KW-1185">Reference proteome</keyword>
<evidence type="ECO:0008006" key="3">
    <source>
        <dbReference type="Google" id="ProtNLM"/>
    </source>
</evidence>
<gene>
    <name evidence="1" type="ORF">B0H64DRAFT_329972</name>
</gene>
<evidence type="ECO:0000313" key="2">
    <source>
        <dbReference type="Proteomes" id="UP001278766"/>
    </source>
</evidence>
<name>A0AAE0H8P2_9PEZI</name>